<evidence type="ECO:0008006" key="4">
    <source>
        <dbReference type="Google" id="ProtNLM"/>
    </source>
</evidence>
<dbReference type="KEGG" id="simp:C6571_10435"/>
<gene>
    <name evidence="2" type="ORF">C6571_10435</name>
</gene>
<protein>
    <recommendedName>
        <fullName evidence="4">Succinate dehydrogenase</fullName>
    </recommendedName>
</protein>
<keyword evidence="1" id="KW-0472">Membrane</keyword>
<feature type="transmembrane region" description="Helical" evidence="1">
    <location>
        <begin position="29"/>
        <end position="56"/>
    </location>
</feature>
<dbReference type="EMBL" id="CP027669">
    <property type="protein sequence ID" value="AVO41644.1"/>
    <property type="molecule type" value="Genomic_DNA"/>
</dbReference>
<name>A0A2S0N0G8_9BURK</name>
<evidence type="ECO:0000256" key="1">
    <source>
        <dbReference type="SAM" id="Phobius"/>
    </source>
</evidence>
<dbReference type="AlphaFoldDB" id="A0A2S0N0G8"/>
<keyword evidence="1" id="KW-0812">Transmembrane</keyword>
<dbReference type="Proteomes" id="UP000239326">
    <property type="component" value="Chromosome"/>
</dbReference>
<keyword evidence="1" id="KW-1133">Transmembrane helix</keyword>
<organism evidence="2 3">
    <name type="scientific">Simplicispira suum</name>
    <dbReference type="NCBI Taxonomy" id="2109915"/>
    <lineage>
        <taxon>Bacteria</taxon>
        <taxon>Pseudomonadati</taxon>
        <taxon>Pseudomonadota</taxon>
        <taxon>Betaproteobacteria</taxon>
        <taxon>Burkholderiales</taxon>
        <taxon>Comamonadaceae</taxon>
        <taxon>Simplicispira</taxon>
    </lineage>
</organism>
<dbReference type="SUPFAM" id="SSF81343">
    <property type="entry name" value="Fumarate reductase respiratory complex transmembrane subunits"/>
    <property type="match status" value="1"/>
</dbReference>
<feature type="transmembrane region" description="Helical" evidence="1">
    <location>
        <begin position="68"/>
        <end position="89"/>
    </location>
</feature>
<feature type="transmembrane region" description="Helical" evidence="1">
    <location>
        <begin position="101"/>
        <end position="122"/>
    </location>
</feature>
<keyword evidence="3" id="KW-1185">Reference proteome</keyword>
<evidence type="ECO:0000313" key="2">
    <source>
        <dbReference type="EMBL" id="AVO41644.1"/>
    </source>
</evidence>
<reference evidence="2 3" key="1">
    <citation type="submission" date="2018-03" db="EMBL/GenBank/DDBJ databases">
        <title>Genome sequencing of Simplicispira sp.</title>
        <authorList>
            <person name="Kim S.-J."/>
            <person name="Heo J."/>
            <person name="Kwon S.-W."/>
        </authorList>
    </citation>
    <scope>NUCLEOTIDE SEQUENCE [LARGE SCALE GENOMIC DNA]</scope>
    <source>
        <strain evidence="2 3">SC1-8</strain>
    </source>
</reference>
<dbReference type="GO" id="GO:0016020">
    <property type="term" value="C:membrane"/>
    <property type="evidence" value="ECO:0007669"/>
    <property type="project" value="InterPro"/>
</dbReference>
<proteinExistence type="predicted"/>
<evidence type="ECO:0000313" key="3">
    <source>
        <dbReference type="Proteomes" id="UP000239326"/>
    </source>
</evidence>
<feature type="transmembrane region" description="Helical" evidence="1">
    <location>
        <begin position="134"/>
        <end position="154"/>
    </location>
</feature>
<accession>A0A2S0N0G8</accession>
<dbReference type="InterPro" id="IPR034804">
    <property type="entry name" value="SQR/QFR_C/D"/>
</dbReference>
<feature type="transmembrane region" description="Helical" evidence="1">
    <location>
        <begin position="179"/>
        <end position="201"/>
    </location>
</feature>
<sequence>MMDPRVSPPPHTKSPQASWELRLLHRTSAMLLAGFVLMHLGNHVAGLAGVGLHLEVMEALRTLYRQGFVEALLLASVLFQIGSGARLLWRGRGGRSGWVAWAQALSGAYLMFFMLVHVGAVLGARLQGVDTNVYFAAAGLHVAPWTLFFAPYYFLGVLSFWTHAGCGLYWNVPVGHRQAVLGGMLAVGVVMAAALVWWLAAGIPLEQIPVRYLTPFVPNVHGA</sequence>